<accession>A0A644YQM3</accession>
<evidence type="ECO:0000313" key="1">
    <source>
        <dbReference type="EMBL" id="MPM30895.1"/>
    </source>
</evidence>
<dbReference type="AlphaFoldDB" id="A0A644YQM3"/>
<proteinExistence type="predicted"/>
<protein>
    <submittedName>
        <fullName evidence="1">Uncharacterized protein</fullName>
    </submittedName>
</protein>
<organism evidence="1">
    <name type="scientific">bioreactor metagenome</name>
    <dbReference type="NCBI Taxonomy" id="1076179"/>
    <lineage>
        <taxon>unclassified sequences</taxon>
        <taxon>metagenomes</taxon>
        <taxon>ecological metagenomes</taxon>
    </lineage>
</organism>
<reference evidence="1" key="1">
    <citation type="submission" date="2019-08" db="EMBL/GenBank/DDBJ databases">
        <authorList>
            <person name="Kucharzyk K."/>
            <person name="Murdoch R.W."/>
            <person name="Higgins S."/>
            <person name="Loffler F."/>
        </authorList>
    </citation>
    <scope>NUCLEOTIDE SEQUENCE</scope>
</reference>
<comment type="caution">
    <text evidence="1">The sequence shown here is derived from an EMBL/GenBank/DDBJ whole genome shotgun (WGS) entry which is preliminary data.</text>
</comment>
<gene>
    <name evidence="1" type="ORF">SDC9_77447</name>
</gene>
<sequence length="87" mass="9243">MAARVVDDPVARDQLRGHVTGVGHGDRIGEAEHMVFGIGLVRQVLGEDLDRELILGHGDAMVTGCTAFPRRTAENEQRIGVAAKIGG</sequence>
<dbReference type="EMBL" id="VSSQ01005921">
    <property type="protein sequence ID" value="MPM30895.1"/>
    <property type="molecule type" value="Genomic_DNA"/>
</dbReference>
<name>A0A644YQM3_9ZZZZ</name>